<reference evidence="1 2" key="1">
    <citation type="submission" date="2019-07" db="EMBL/GenBank/DDBJ databases">
        <authorList>
            <person name="Kaganovsky A.M."/>
            <person name="Stoner T.H."/>
            <person name="Garlena R.A."/>
            <person name="Russell D.A."/>
            <person name="Pope W.H."/>
            <person name="Jacobs-Sera D."/>
            <person name="Hatfull G.F."/>
        </authorList>
    </citation>
    <scope>NUCLEOTIDE SEQUENCE [LARGE SCALE GENOMIC DNA]</scope>
</reference>
<sequence>MVIDVSSTVPFAHYHARRAARVLGVDRAVVDAMAAAGKVRAARVKDGQGGWVWAVDAQRIDELVEANARTGLHPYWACGFTHGCNGCVSEGEGA</sequence>
<dbReference type="EMBL" id="MN234205">
    <property type="protein sequence ID" value="QFG12037.1"/>
    <property type="molecule type" value="Genomic_DNA"/>
</dbReference>
<protein>
    <recommendedName>
        <fullName evidence="3">Helix-turn-helix DNA binding domain protein</fullName>
    </recommendedName>
</protein>
<evidence type="ECO:0000313" key="2">
    <source>
        <dbReference type="Proteomes" id="UP000325833"/>
    </source>
</evidence>
<organism evidence="1 2">
    <name type="scientific">Mycobacterium phage Veliki</name>
    <dbReference type="NCBI Taxonomy" id="2559714"/>
    <lineage>
        <taxon>Viruses</taxon>
        <taxon>Duplodnaviria</taxon>
        <taxon>Heunggongvirae</taxon>
        <taxon>Uroviricota</taxon>
        <taxon>Caudoviricetes</taxon>
        <taxon>Weiservirinae</taxon>
        <taxon>Anayavirus</taxon>
        <taxon>Anayavirus JAWS</taxon>
    </lineage>
</organism>
<accession>A0A5J6TQ04</accession>
<name>A0A5J6TQ04_9CAUD</name>
<proteinExistence type="predicted"/>
<dbReference type="Proteomes" id="UP000325833">
    <property type="component" value="Segment"/>
</dbReference>
<evidence type="ECO:0000313" key="1">
    <source>
        <dbReference type="EMBL" id="QFG12037.1"/>
    </source>
</evidence>
<evidence type="ECO:0008006" key="3">
    <source>
        <dbReference type="Google" id="ProtNLM"/>
    </source>
</evidence>
<gene>
    <name evidence="1" type="primary">82</name>
    <name evidence="1" type="ORF">SEA_VELIKI_82</name>
</gene>